<comment type="caution">
    <text evidence="2">The sequence shown here is derived from an EMBL/GenBank/DDBJ whole genome shotgun (WGS) entry which is preliminary data.</text>
</comment>
<sequence length="263" mass="28376">MIMTSSLPPEPKRAALTVAGRRLSFLDFGGPGRPLLALHGHFGEGRTFTRLARDLGGDWRVIAPDQRGHGRSDRPADFSRTGYVEDAAAVLDHLGTGGAVVLGHSLGGVNAYQLAARFPALVDALIVEDIGAVVDDDLSFSLSWPRRTPTRAELLEALGPAAAYLRDAVREHPDGWGLAFDPEDMNDSQRNLNGDHWNDWLARDCPALLIRGSRSTVLTAAHAKDMATRRPRTRLVELPAGHTVHETVPAEFAAAVGEFLGTL</sequence>
<dbReference type="Proteomes" id="UP001501000">
    <property type="component" value="Unassembled WGS sequence"/>
</dbReference>
<dbReference type="PRINTS" id="PR00111">
    <property type="entry name" value="ABHYDROLASE"/>
</dbReference>
<feature type="domain" description="AB hydrolase-1" evidence="1">
    <location>
        <begin position="34"/>
        <end position="246"/>
    </location>
</feature>
<proteinExistence type="predicted"/>
<gene>
    <name evidence="2" type="ORF">GCM10022244_18360</name>
</gene>
<reference evidence="3" key="1">
    <citation type="journal article" date="2019" name="Int. J. Syst. Evol. Microbiol.">
        <title>The Global Catalogue of Microorganisms (GCM) 10K type strain sequencing project: providing services to taxonomists for standard genome sequencing and annotation.</title>
        <authorList>
            <consortium name="The Broad Institute Genomics Platform"/>
            <consortium name="The Broad Institute Genome Sequencing Center for Infectious Disease"/>
            <person name="Wu L."/>
            <person name="Ma J."/>
        </authorList>
    </citation>
    <scope>NUCLEOTIDE SEQUENCE [LARGE SCALE GENOMIC DNA]</scope>
    <source>
        <strain evidence="3">JCM 16956</strain>
    </source>
</reference>
<evidence type="ECO:0000259" key="1">
    <source>
        <dbReference type="Pfam" id="PF00561"/>
    </source>
</evidence>
<dbReference type="PANTHER" id="PTHR43798">
    <property type="entry name" value="MONOACYLGLYCEROL LIPASE"/>
    <property type="match status" value="1"/>
</dbReference>
<keyword evidence="3" id="KW-1185">Reference proteome</keyword>
<dbReference type="GO" id="GO:0016787">
    <property type="term" value="F:hydrolase activity"/>
    <property type="evidence" value="ECO:0007669"/>
    <property type="project" value="UniProtKB-KW"/>
</dbReference>
<name>A0ABP7LWD9_9ACTN</name>
<dbReference type="SUPFAM" id="SSF53474">
    <property type="entry name" value="alpha/beta-Hydrolases"/>
    <property type="match status" value="1"/>
</dbReference>
<evidence type="ECO:0000313" key="3">
    <source>
        <dbReference type="Proteomes" id="UP001501000"/>
    </source>
</evidence>
<dbReference type="InterPro" id="IPR050266">
    <property type="entry name" value="AB_hydrolase_sf"/>
</dbReference>
<dbReference type="InterPro" id="IPR029058">
    <property type="entry name" value="AB_hydrolase_fold"/>
</dbReference>
<dbReference type="Pfam" id="PF00561">
    <property type="entry name" value="Abhydrolase_1"/>
    <property type="match status" value="1"/>
</dbReference>
<dbReference type="PANTHER" id="PTHR43798:SF33">
    <property type="entry name" value="HYDROLASE, PUTATIVE (AFU_ORTHOLOGUE AFUA_2G14860)-RELATED"/>
    <property type="match status" value="1"/>
</dbReference>
<evidence type="ECO:0000313" key="2">
    <source>
        <dbReference type="EMBL" id="GAA3908653.1"/>
    </source>
</evidence>
<accession>A0ABP7LWD9</accession>
<dbReference type="InterPro" id="IPR000073">
    <property type="entry name" value="AB_hydrolase_1"/>
</dbReference>
<organism evidence="2 3">
    <name type="scientific">Streptomyces gulbargensis</name>
    <dbReference type="NCBI Taxonomy" id="364901"/>
    <lineage>
        <taxon>Bacteria</taxon>
        <taxon>Bacillati</taxon>
        <taxon>Actinomycetota</taxon>
        <taxon>Actinomycetes</taxon>
        <taxon>Kitasatosporales</taxon>
        <taxon>Streptomycetaceae</taxon>
        <taxon>Streptomyces</taxon>
    </lineage>
</organism>
<dbReference type="EMBL" id="BAABAJ010000004">
    <property type="protein sequence ID" value="GAA3908653.1"/>
    <property type="molecule type" value="Genomic_DNA"/>
</dbReference>
<protein>
    <submittedName>
        <fullName evidence="2">Alpha/beta hydrolase</fullName>
    </submittedName>
</protein>
<keyword evidence="2" id="KW-0378">Hydrolase</keyword>
<dbReference type="Gene3D" id="3.40.50.1820">
    <property type="entry name" value="alpha/beta hydrolase"/>
    <property type="match status" value="1"/>
</dbReference>